<comment type="subcellular location">
    <subcellularLocation>
        <location evidence="1 6">Membrane</location>
        <topology evidence="1 6">Multi-pass membrane protein</topology>
    </subcellularLocation>
</comment>
<sequence>MIIGILSRFACNIFCFLYPAYASYKALSTPSIDPAGDILIERWLMYWAVVGTWTGVEALAGWLFTWLPFYSLFKTVFFLYLSLPQTEGSTYVYRAHLAPLFYQHEEDIDAALNGLRSRATETITGALGMIWEKVRQQLNIAAPAYPEYAQGHEQVAAPQMPPPSFQDPAGGAMQQMYGLFNRYAIQYLPAAITAIQAATNAATARTIPAAQAQREAQMVTEAMSMPIPSINNSDPRRLSRTSQYASTESFARMRHTSDQFLNAHPRSASNPQMPPQVIHRNSDESRNTMGSNRSSRSSLAGAYGEMSGYETINREDAVDAVGETVPEALRPGGPRRGSSWFGWGGQGEERAKAE</sequence>
<keyword evidence="9" id="KW-1185">Reference proteome</keyword>
<evidence type="ECO:0000256" key="7">
    <source>
        <dbReference type="SAM" id="MobiDB-lite"/>
    </source>
</evidence>
<name>A0AA38H1S2_9TREE</name>
<keyword evidence="3" id="KW-0812">Transmembrane</keyword>
<protein>
    <recommendedName>
        <fullName evidence="6">Protein YOP1</fullName>
    </recommendedName>
</protein>
<organism evidence="8 9">
    <name type="scientific">Dioszegia hungarica</name>
    <dbReference type="NCBI Taxonomy" id="4972"/>
    <lineage>
        <taxon>Eukaryota</taxon>
        <taxon>Fungi</taxon>
        <taxon>Dikarya</taxon>
        <taxon>Basidiomycota</taxon>
        <taxon>Agaricomycotina</taxon>
        <taxon>Tremellomycetes</taxon>
        <taxon>Tremellales</taxon>
        <taxon>Bulleribasidiaceae</taxon>
        <taxon>Dioszegia</taxon>
    </lineage>
</organism>
<feature type="compositionally biased region" description="Polar residues" evidence="7">
    <location>
        <begin position="287"/>
        <end position="298"/>
    </location>
</feature>
<evidence type="ECO:0000256" key="1">
    <source>
        <dbReference type="ARBA" id="ARBA00004141"/>
    </source>
</evidence>
<gene>
    <name evidence="8" type="ORF">MKK02DRAFT_40413</name>
</gene>
<accession>A0AA38H1S2</accession>
<keyword evidence="4" id="KW-1133">Transmembrane helix</keyword>
<evidence type="ECO:0000256" key="4">
    <source>
        <dbReference type="ARBA" id="ARBA00022989"/>
    </source>
</evidence>
<dbReference type="InterPro" id="IPR004345">
    <property type="entry name" value="TB2_DP1_HVA22"/>
</dbReference>
<evidence type="ECO:0000256" key="6">
    <source>
        <dbReference type="RuleBase" id="RU362006"/>
    </source>
</evidence>
<dbReference type="Proteomes" id="UP001164286">
    <property type="component" value="Unassembled WGS sequence"/>
</dbReference>
<dbReference type="AlphaFoldDB" id="A0AA38H1S2"/>
<reference evidence="8" key="1">
    <citation type="journal article" date="2022" name="G3 (Bethesda)">
        <title>High quality genome of the basidiomycete yeast Dioszegia hungarica PDD-24b-2 isolated from cloud water.</title>
        <authorList>
            <person name="Jarrige D."/>
            <person name="Haridas S."/>
            <person name="Bleykasten-Grosshans C."/>
            <person name="Joly M."/>
            <person name="Nadalig T."/>
            <person name="Sancelme M."/>
            <person name="Vuilleumier S."/>
            <person name="Grigoriev I.V."/>
            <person name="Amato P."/>
            <person name="Bringel F."/>
        </authorList>
    </citation>
    <scope>NUCLEOTIDE SEQUENCE</scope>
    <source>
        <strain evidence="8">PDD-24b-2</strain>
    </source>
</reference>
<comment type="caution">
    <text evidence="8">The sequence shown here is derived from an EMBL/GenBank/DDBJ whole genome shotgun (WGS) entry which is preliminary data.</text>
</comment>
<evidence type="ECO:0000256" key="3">
    <source>
        <dbReference type="ARBA" id="ARBA00022692"/>
    </source>
</evidence>
<dbReference type="Pfam" id="PF03134">
    <property type="entry name" value="TB2_DP1_HVA22"/>
    <property type="match status" value="1"/>
</dbReference>
<dbReference type="RefSeq" id="XP_052942809.1">
    <property type="nucleotide sequence ID" value="XM_053091089.1"/>
</dbReference>
<proteinExistence type="inferred from homology"/>
<evidence type="ECO:0000313" key="8">
    <source>
        <dbReference type="EMBL" id="KAI9633032.1"/>
    </source>
</evidence>
<evidence type="ECO:0000313" key="9">
    <source>
        <dbReference type="Proteomes" id="UP001164286"/>
    </source>
</evidence>
<evidence type="ECO:0000256" key="5">
    <source>
        <dbReference type="ARBA" id="ARBA00023136"/>
    </source>
</evidence>
<feature type="region of interest" description="Disordered" evidence="7">
    <location>
        <begin position="314"/>
        <end position="354"/>
    </location>
</feature>
<dbReference type="GeneID" id="77730294"/>
<feature type="region of interest" description="Disordered" evidence="7">
    <location>
        <begin position="262"/>
        <end position="300"/>
    </location>
</feature>
<comment type="similarity">
    <text evidence="2 6">Belongs to the DP1 family.</text>
</comment>
<dbReference type="EMBL" id="JAKWFO010000013">
    <property type="protein sequence ID" value="KAI9633032.1"/>
    <property type="molecule type" value="Genomic_DNA"/>
</dbReference>
<dbReference type="GO" id="GO:0016020">
    <property type="term" value="C:membrane"/>
    <property type="evidence" value="ECO:0007669"/>
    <property type="project" value="UniProtKB-SubCell"/>
</dbReference>
<dbReference type="PANTHER" id="PTHR12300">
    <property type="entry name" value="HVA22-LIKE PROTEINS"/>
    <property type="match status" value="1"/>
</dbReference>
<feature type="region of interest" description="Disordered" evidence="7">
    <location>
        <begin position="226"/>
        <end position="248"/>
    </location>
</feature>
<evidence type="ECO:0000256" key="2">
    <source>
        <dbReference type="ARBA" id="ARBA00008573"/>
    </source>
</evidence>
<keyword evidence="5" id="KW-0472">Membrane</keyword>
<dbReference type="PANTHER" id="PTHR12300:SF161">
    <property type="entry name" value="RECEPTOR EXPRESSION-ENHANCING PROTEIN"/>
    <property type="match status" value="1"/>
</dbReference>